<dbReference type="EMBL" id="AWSU01000394">
    <property type="protein sequence ID" value="ERI73432.1"/>
    <property type="molecule type" value="Genomic_DNA"/>
</dbReference>
<dbReference type="AlphaFoldDB" id="A0ABC9TQE8"/>
<evidence type="ECO:0000259" key="1">
    <source>
        <dbReference type="PROSITE" id="PS51186"/>
    </source>
</evidence>
<dbReference type="PROSITE" id="PS51186">
    <property type="entry name" value="GNAT"/>
    <property type="match status" value="1"/>
</dbReference>
<accession>A0ABC9TQE8</accession>
<evidence type="ECO:0000313" key="3">
    <source>
        <dbReference type="Proteomes" id="UP000016491"/>
    </source>
</evidence>
<organism evidence="2 3">
    <name type="scientific">[Clostridium] symbiosum ATCC 14940</name>
    <dbReference type="NCBI Taxonomy" id="411472"/>
    <lineage>
        <taxon>Bacteria</taxon>
        <taxon>Bacillati</taxon>
        <taxon>Bacillota</taxon>
        <taxon>Clostridia</taxon>
        <taxon>Lachnospirales</taxon>
        <taxon>Lachnospiraceae</taxon>
        <taxon>Otoolea</taxon>
    </lineage>
</organism>
<name>A0ABC9TQE8_CLOSY</name>
<dbReference type="Pfam" id="PF13508">
    <property type="entry name" value="Acetyltransf_7"/>
    <property type="match status" value="1"/>
</dbReference>
<protein>
    <submittedName>
        <fullName evidence="2">Acetyltransferase, GNAT family</fullName>
    </submittedName>
</protein>
<dbReference type="InterPro" id="IPR000182">
    <property type="entry name" value="GNAT_dom"/>
</dbReference>
<dbReference type="Proteomes" id="UP000016491">
    <property type="component" value="Unassembled WGS sequence"/>
</dbReference>
<dbReference type="CDD" id="cd04301">
    <property type="entry name" value="NAT_SF"/>
    <property type="match status" value="1"/>
</dbReference>
<dbReference type="Gene3D" id="3.40.630.30">
    <property type="match status" value="1"/>
</dbReference>
<sequence length="207" mass="23439">MQKETTSDLLVFLLTGMGKGVFIMEIKRICQSQWNDVKNIYMEAFPKSERKPFFFLKRAVQKGKSEIWVASQSDVVAGFIVLIPYYDMVLVEYLAVSNQIRSKGTGSKILGEICRQYDDKRILLLIEKIDETANNLEQRIARKRFYLKNGFESSGILMQGVSGDMEILCHGGSISGDEFIAVQTYALGRILFGLSKTKVIAETDIKK</sequence>
<feature type="domain" description="N-acetyltransferase" evidence="1">
    <location>
        <begin position="24"/>
        <end position="170"/>
    </location>
</feature>
<dbReference type="SUPFAM" id="SSF55729">
    <property type="entry name" value="Acyl-CoA N-acyltransferases (Nat)"/>
    <property type="match status" value="1"/>
</dbReference>
<gene>
    <name evidence="2" type="ORF">CLOSYM_04917</name>
</gene>
<proteinExistence type="predicted"/>
<dbReference type="InterPro" id="IPR016181">
    <property type="entry name" value="Acyl_CoA_acyltransferase"/>
</dbReference>
<evidence type="ECO:0000313" key="2">
    <source>
        <dbReference type="EMBL" id="ERI73432.1"/>
    </source>
</evidence>
<comment type="caution">
    <text evidence="2">The sequence shown here is derived from an EMBL/GenBank/DDBJ whole genome shotgun (WGS) entry which is preliminary data.</text>
</comment>
<reference evidence="2 3" key="1">
    <citation type="submission" date="2013-07" db="EMBL/GenBank/DDBJ databases">
        <authorList>
            <person name="Weinstock G."/>
            <person name="Sodergren E."/>
            <person name="Wylie T."/>
            <person name="Fulton L."/>
            <person name="Fulton R."/>
            <person name="Fronick C."/>
            <person name="O'Laughlin M."/>
            <person name="Godfrey J."/>
            <person name="Miner T."/>
            <person name="Herter B."/>
            <person name="Appelbaum E."/>
            <person name="Cordes M."/>
            <person name="Lek S."/>
            <person name="Wollam A."/>
            <person name="Pepin K.H."/>
            <person name="Palsikar V.B."/>
            <person name="Mitreva M."/>
            <person name="Wilson R.K."/>
        </authorList>
    </citation>
    <scope>NUCLEOTIDE SEQUENCE [LARGE SCALE GENOMIC DNA]</scope>
    <source>
        <strain evidence="2 3">ATCC 14940</strain>
    </source>
</reference>